<feature type="non-terminal residue" evidence="1">
    <location>
        <position position="1"/>
    </location>
</feature>
<evidence type="ECO:0000313" key="2">
    <source>
        <dbReference type="Proteomes" id="UP000295264"/>
    </source>
</evidence>
<comment type="caution">
    <text evidence="1">The sequence shown here is derived from an EMBL/GenBank/DDBJ whole genome shotgun (WGS) entry which is preliminary data.</text>
</comment>
<proteinExistence type="predicted"/>
<gene>
    <name evidence="1" type="ORF">DBR06_SOUSAS9510035</name>
</gene>
<keyword evidence="2" id="KW-1185">Reference proteome</keyword>
<accession>A0A484GGX2</accession>
<dbReference type="EMBL" id="QWLN02008726">
    <property type="protein sequence ID" value="TEA34708.1"/>
    <property type="molecule type" value="Genomic_DNA"/>
</dbReference>
<protein>
    <submittedName>
        <fullName evidence="1">Uncharacterized protein</fullName>
    </submittedName>
</protein>
<dbReference type="Proteomes" id="UP000295264">
    <property type="component" value="Unassembled WGS sequence"/>
</dbReference>
<dbReference type="AlphaFoldDB" id="A0A484GGX2"/>
<reference evidence="1 2" key="1">
    <citation type="journal article" date="2018" name="Genomics">
        <title>Molecular footprints of inshore aquatic adaptation in Indo-Pacific humpback dolphin (Sousa chinensis).</title>
        <authorList>
            <person name="Ming Y."/>
            <person name="Jian J."/>
            <person name="Yu F."/>
            <person name="Yu X."/>
            <person name="Wang J."/>
            <person name="Liu W."/>
        </authorList>
    </citation>
    <scope>NUCLEOTIDE SEQUENCE [LARGE SCALE GENOMIC DNA]</scope>
    <source>
        <strain evidence="1">MY-2018</strain>
        <tissue evidence="1">Skin</tissue>
    </source>
</reference>
<evidence type="ECO:0000313" key="1">
    <source>
        <dbReference type="EMBL" id="TEA34708.1"/>
    </source>
</evidence>
<feature type="non-terminal residue" evidence="1">
    <location>
        <position position="28"/>
    </location>
</feature>
<organism evidence="1 2">
    <name type="scientific">Sousa chinensis</name>
    <name type="common">Indo-pacific humpbacked dolphin</name>
    <name type="synonym">Steno chinensis</name>
    <dbReference type="NCBI Taxonomy" id="103600"/>
    <lineage>
        <taxon>Eukaryota</taxon>
        <taxon>Metazoa</taxon>
        <taxon>Chordata</taxon>
        <taxon>Craniata</taxon>
        <taxon>Vertebrata</taxon>
        <taxon>Euteleostomi</taxon>
        <taxon>Mammalia</taxon>
        <taxon>Eutheria</taxon>
        <taxon>Laurasiatheria</taxon>
        <taxon>Artiodactyla</taxon>
        <taxon>Whippomorpha</taxon>
        <taxon>Cetacea</taxon>
        <taxon>Odontoceti</taxon>
        <taxon>Delphinidae</taxon>
        <taxon>Sousa</taxon>
    </lineage>
</organism>
<sequence length="28" mass="3373">KHGKESERASFNVSHGWFHRFKARAKHH</sequence>
<dbReference type="Gene3D" id="1.10.10.60">
    <property type="entry name" value="Homeodomain-like"/>
    <property type="match status" value="1"/>
</dbReference>
<name>A0A484GGX2_SOUCH</name>